<dbReference type="EMBL" id="JBDFQZ010000013">
    <property type="protein sequence ID" value="KAK9668007.1"/>
    <property type="molecule type" value="Genomic_DNA"/>
</dbReference>
<dbReference type="Proteomes" id="UP001443914">
    <property type="component" value="Unassembled WGS sequence"/>
</dbReference>
<evidence type="ECO:0000313" key="2">
    <source>
        <dbReference type="Proteomes" id="UP001443914"/>
    </source>
</evidence>
<accession>A0AAW1GZS5</accession>
<protein>
    <submittedName>
        <fullName evidence="1">Uncharacterized protein</fullName>
    </submittedName>
</protein>
<dbReference type="AlphaFoldDB" id="A0AAW1GZS5"/>
<proteinExistence type="predicted"/>
<name>A0AAW1GZS5_SAPOF</name>
<keyword evidence="2" id="KW-1185">Reference proteome</keyword>
<dbReference type="PANTHER" id="PTHR33116:SF86">
    <property type="entry name" value="REVERSE TRANSCRIPTASE DOMAIN-CONTAINING PROTEIN"/>
    <property type="match status" value="1"/>
</dbReference>
<gene>
    <name evidence="1" type="ORF">RND81_13G028500</name>
</gene>
<reference evidence="1" key="1">
    <citation type="submission" date="2024-03" db="EMBL/GenBank/DDBJ databases">
        <title>WGS assembly of Saponaria officinalis var. Norfolk2.</title>
        <authorList>
            <person name="Jenkins J."/>
            <person name="Shu S."/>
            <person name="Grimwood J."/>
            <person name="Barry K."/>
            <person name="Goodstein D."/>
            <person name="Schmutz J."/>
            <person name="Leebens-Mack J."/>
            <person name="Osbourn A."/>
        </authorList>
    </citation>
    <scope>NUCLEOTIDE SEQUENCE [LARGE SCALE GENOMIC DNA]</scope>
    <source>
        <strain evidence="1">JIC</strain>
    </source>
</reference>
<evidence type="ECO:0000313" key="1">
    <source>
        <dbReference type="EMBL" id="KAK9668007.1"/>
    </source>
</evidence>
<comment type="caution">
    <text evidence="1">The sequence shown here is derived from an EMBL/GenBank/DDBJ whole genome shotgun (WGS) entry which is preliminary data.</text>
</comment>
<organism evidence="1 2">
    <name type="scientific">Saponaria officinalis</name>
    <name type="common">Common soapwort</name>
    <name type="synonym">Lychnis saponaria</name>
    <dbReference type="NCBI Taxonomy" id="3572"/>
    <lineage>
        <taxon>Eukaryota</taxon>
        <taxon>Viridiplantae</taxon>
        <taxon>Streptophyta</taxon>
        <taxon>Embryophyta</taxon>
        <taxon>Tracheophyta</taxon>
        <taxon>Spermatophyta</taxon>
        <taxon>Magnoliopsida</taxon>
        <taxon>eudicotyledons</taxon>
        <taxon>Gunneridae</taxon>
        <taxon>Pentapetalae</taxon>
        <taxon>Caryophyllales</taxon>
        <taxon>Caryophyllaceae</taxon>
        <taxon>Caryophylleae</taxon>
        <taxon>Saponaria</taxon>
    </lineage>
</organism>
<sequence length="144" mass="16965">MSDSLCYDIRRLVSQFWCGHKAGQRKTHWISWKKLCNPNNVGGPGFRDYRRFNDALLGKQTWRLGTETESLSYRKLKGKYFLDSTFFYSSRGHNPSFTWRSIWETRTVVLAKGNQMEDWGWAADEDMGRRLDLGYTNWEGDICC</sequence>
<dbReference type="PANTHER" id="PTHR33116">
    <property type="entry name" value="REVERSE TRANSCRIPTASE ZINC-BINDING DOMAIN-CONTAINING PROTEIN-RELATED-RELATED"/>
    <property type="match status" value="1"/>
</dbReference>